<dbReference type="InterPro" id="IPR019307">
    <property type="entry name" value="RNA-bd_AU-1/RNase_E/G"/>
</dbReference>
<dbReference type="GO" id="GO:0008995">
    <property type="term" value="F:ribonuclease E activity"/>
    <property type="evidence" value="ECO:0007669"/>
    <property type="project" value="UniProtKB-EC"/>
</dbReference>
<dbReference type="CDD" id="cd04453">
    <property type="entry name" value="S1_RNase_E"/>
    <property type="match status" value="1"/>
</dbReference>
<feature type="compositionally biased region" description="Low complexity" evidence="6">
    <location>
        <begin position="78"/>
        <end position="91"/>
    </location>
</feature>
<dbReference type="SMART" id="SM00316">
    <property type="entry name" value="S1"/>
    <property type="match status" value="1"/>
</dbReference>
<evidence type="ECO:0000259" key="7">
    <source>
        <dbReference type="PROSITE" id="PS50126"/>
    </source>
</evidence>
<dbReference type="SUPFAM" id="SSF50249">
    <property type="entry name" value="Nucleic acid-binding proteins"/>
    <property type="match status" value="1"/>
</dbReference>
<dbReference type="InterPro" id="IPR003029">
    <property type="entry name" value="S1_domain"/>
</dbReference>
<accession>A0A3B0S5W8</accession>
<evidence type="ECO:0000313" key="8">
    <source>
        <dbReference type="EMBL" id="VAV98421.1"/>
    </source>
</evidence>
<dbReference type="EC" id="3.1.26.12" evidence="8"/>
<dbReference type="Pfam" id="PF10150">
    <property type="entry name" value="RNase_E_G"/>
    <property type="match status" value="1"/>
</dbReference>
<organism evidence="8">
    <name type="scientific">hydrothermal vent metagenome</name>
    <dbReference type="NCBI Taxonomy" id="652676"/>
    <lineage>
        <taxon>unclassified sequences</taxon>
        <taxon>metagenomes</taxon>
        <taxon>ecological metagenomes</taxon>
    </lineage>
</organism>
<dbReference type="Gene3D" id="2.40.50.140">
    <property type="entry name" value="Nucleic acid-binding proteins"/>
    <property type="match status" value="1"/>
</dbReference>
<feature type="domain" description="S1 motif" evidence="7">
    <location>
        <begin position="151"/>
        <end position="230"/>
    </location>
</feature>
<dbReference type="PANTHER" id="PTHR30001">
    <property type="entry name" value="RIBONUCLEASE"/>
    <property type="match status" value="1"/>
</dbReference>
<dbReference type="NCBIfam" id="TIGR00757">
    <property type="entry name" value="RNaseEG"/>
    <property type="match status" value="1"/>
</dbReference>
<dbReference type="InterPro" id="IPR012340">
    <property type="entry name" value="NA-bd_OB-fold"/>
</dbReference>
<dbReference type="InterPro" id="IPR004659">
    <property type="entry name" value="RNase_E/G"/>
</dbReference>
<dbReference type="AlphaFoldDB" id="A0A3B0S5W8"/>
<evidence type="ECO:0000256" key="1">
    <source>
        <dbReference type="ARBA" id="ARBA00001946"/>
    </source>
</evidence>
<protein>
    <submittedName>
        <fullName evidence="8">Ribonuclease E</fullName>
        <ecNumber evidence="8">3.1.26.12</ecNumber>
    </submittedName>
</protein>
<feature type="compositionally biased region" description="Basic residues" evidence="6">
    <location>
        <begin position="25"/>
        <end position="35"/>
    </location>
</feature>
<evidence type="ECO:0000256" key="6">
    <source>
        <dbReference type="SAM" id="MobiDB-lite"/>
    </source>
</evidence>
<evidence type="ECO:0000256" key="2">
    <source>
        <dbReference type="ARBA" id="ARBA00022723"/>
    </source>
</evidence>
<dbReference type="GO" id="GO:0003723">
    <property type="term" value="F:RNA binding"/>
    <property type="evidence" value="ECO:0007669"/>
    <property type="project" value="UniProtKB-KW"/>
</dbReference>
<evidence type="ECO:0000256" key="3">
    <source>
        <dbReference type="ARBA" id="ARBA00022801"/>
    </source>
</evidence>
<reference evidence="8" key="1">
    <citation type="submission" date="2018-06" db="EMBL/GenBank/DDBJ databases">
        <authorList>
            <person name="Zhirakovskaya E."/>
        </authorList>
    </citation>
    <scope>NUCLEOTIDE SEQUENCE</scope>
</reference>
<dbReference type="GO" id="GO:0005737">
    <property type="term" value="C:cytoplasm"/>
    <property type="evidence" value="ECO:0007669"/>
    <property type="project" value="TreeGrafter"/>
</dbReference>
<sequence>MAMFRKSTPKVVRRSTAQEADRKVIGKGKRAPVVRRFKEAPQPETKPASGGRTKSGNARRSADGRKRQRSGESGGGQNRSSGQQNRNQRTSQPRRQRRSRPHLEIVQPPTDTPRKQMLVRHSDHQTQIVVLEGPVLVEHYVTRTDRTSLVGNVYSGKVRNVLPGMEAAFVDFGEGKNGVLYISDINQPEGRRKRIENILKPGDRILVQVVKDAMGHKGARLTNQISLAGRYLVLGAGPDLRGISRRLEEDERRRLREIVAELRPKGMGIIVRTAAEGATREDIKADIDRLVAIWKEIESKEDTPAPALIYQEPPLVLRVIRENFTRDFRRLLVNDKKVHAQILDYLEGTEPDLVEKVRHYKDEMSIFERFHVEDQLRKALDRKVWLPSGGHIVIDRTEALTVIDVNTGRFVGTSNLEETVLQNNLESAEEIARQLRLRDIGGIIVIDFIDMEIEKNQDSVLFRFRQHLAKDKMRTQVFEVSHLGLVEMTRKNVSAGLLESFSEICDRCNGRGVLLHEDAATVGTPLPTSEDDA</sequence>
<keyword evidence="5" id="KW-0694">RNA-binding</keyword>
<keyword evidence="3 8" id="KW-0378">Hydrolase</keyword>
<keyword evidence="2" id="KW-0479">Metal-binding</keyword>
<evidence type="ECO:0000256" key="5">
    <source>
        <dbReference type="ARBA" id="ARBA00022884"/>
    </source>
</evidence>
<dbReference type="GO" id="GO:0006364">
    <property type="term" value="P:rRNA processing"/>
    <property type="evidence" value="ECO:0007669"/>
    <property type="project" value="TreeGrafter"/>
</dbReference>
<keyword evidence="4" id="KW-0460">Magnesium</keyword>
<gene>
    <name evidence="8" type="ORF">MNBD_ACTINO02-44</name>
</gene>
<dbReference type="EMBL" id="UOEK01000141">
    <property type="protein sequence ID" value="VAV98421.1"/>
    <property type="molecule type" value="Genomic_DNA"/>
</dbReference>
<dbReference type="GO" id="GO:0046872">
    <property type="term" value="F:metal ion binding"/>
    <property type="evidence" value="ECO:0007669"/>
    <property type="project" value="UniProtKB-KW"/>
</dbReference>
<dbReference type="PANTHER" id="PTHR30001:SF0">
    <property type="entry name" value="RIBONUCLEASE G"/>
    <property type="match status" value="1"/>
</dbReference>
<evidence type="ECO:0000256" key="4">
    <source>
        <dbReference type="ARBA" id="ARBA00022842"/>
    </source>
</evidence>
<dbReference type="PROSITE" id="PS50126">
    <property type="entry name" value="S1"/>
    <property type="match status" value="1"/>
</dbReference>
<comment type="cofactor">
    <cofactor evidence="1">
        <name>Mg(2+)</name>
        <dbReference type="ChEBI" id="CHEBI:18420"/>
    </cofactor>
</comment>
<name>A0A3B0S5W8_9ZZZZ</name>
<proteinExistence type="predicted"/>
<feature type="region of interest" description="Disordered" evidence="6">
    <location>
        <begin position="1"/>
        <end position="121"/>
    </location>
</feature>